<evidence type="ECO:0000313" key="1">
    <source>
        <dbReference type="EMBL" id="SIT48313.1"/>
    </source>
</evidence>
<organism evidence="1 2">
    <name type="scientific">Paraburkholderia piptadeniae</name>
    <dbReference type="NCBI Taxonomy" id="1701573"/>
    <lineage>
        <taxon>Bacteria</taxon>
        <taxon>Pseudomonadati</taxon>
        <taxon>Pseudomonadota</taxon>
        <taxon>Betaproteobacteria</taxon>
        <taxon>Burkholderiales</taxon>
        <taxon>Burkholderiaceae</taxon>
        <taxon>Paraburkholderia</taxon>
    </lineage>
</organism>
<protein>
    <submittedName>
        <fullName evidence="1">Uncharacterized protein</fullName>
    </submittedName>
</protein>
<accession>A0A1N7SLM9</accession>
<keyword evidence="2" id="KW-1185">Reference proteome</keyword>
<sequence>MNFSPRSSPSSLVFERSTSLQRVLVEPFAAGIACNNLKAFLADPNVSSRHCDTCIGVIRSPSSRTAVNSDRMVVVPKRATVDFESSLGAGTEHRLLRCVTASASDLIPLTPETSLSDALLIDPLSIPLKICRNFVVSVGSCNVMLIGRDYRVLLFAIVLHELHRPRQIIVIGSQRDHATLRRISDYGFSCYVDSQVPRLTLRGDIAIDTVATRWSKGVAAKALKQAGGLLIDGSDQALCVGRVSAKASGSGDPRRLSIVDYANSNSFIHENKNLFDGIVGESITIRAGRDLMFTPKNYGLLCGVILSE</sequence>
<name>A0A1N7SLM9_9BURK</name>
<reference evidence="1" key="1">
    <citation type="submission" date="2016-12" db="EMBL/GenBank/DDBJ databases">
        <authorList>
            <person name="Moulin L."/>
        </authorList>
    </citation>
    <scope>NUCLEOTIDE SEQUENCE [LARGE SCALE GENOMIC DNA]</scope>
    <source>
        <strain evidence="1">STM 7183</strain>
    </source>
</reference>
<evidence type="ECO:0000313" key="2">
    <source>
        <dbReference type="Proteomes" id="UP000195569"/>
    </source>
</evidence>
<comment type="caution">
    <text evidence="1">The sequence shown here is derived from an EMBL/GenBank/DDBJ whole genome shotgun (WGS) entry which is preliminary data.</text>
</comment>
<dbReference type="AlphaFoldDB" id="A0A1N7SLM9"/>
<gene>
    <name evidence="1" type="ORF">BN2476_630107</name>
</gene>
<dbReference type="EMBL" id="CYGY02000063">
    <property type="protein sequence ID" value="SIT48313.1"/>
    <property type="molecule type" value="Genomic_DNA"/>
</dbReference>
<proteinExistence type="predicted"/>
<dbReference type="Proteomes" id="UP000195569">
    <property type="component" value="Unassembled WGS sequence"/>
</dbReference>